<feature type="disulfide bond" evidence="16">
    <location>
        <begin position="160"/>
        <end position="187"/>
    </location>
</feature>
<dbReference type="Gene3D" id="2.60.490.10">
    <property type="entry name" value="atp-gated p2x4 ion channel domain"/>
    <property type="match status" value="1"/>
</dbReference>
<evidence type="ECO:0000256" key="10">
    <source>
        <dbReference type="ARBA" id="ARBA00023180"/>
    </source>
</evidence>
<comment type="subunit">
    <text evidence="14">Functional P2XRs are organized as homomeric and heteromeric trimers. Forms heterodimer with P2RX2. Forms heterodimer with P2RX4. Forms heterodimer with P2RX5.</text>
</comment>
<sequence>MYGSLTDEPDHASTSCSPFPCGPLSRLTTKHHIRAEMFDFFSEYETERVVVVQSKMLGISYRLFQLVIIAYFVGWVFIYEKGYQCKSDLISSVNIKLKGIALIDVHNLGPQLLDDADYVFPTQGDSSFVVMTNFLVTPNQMQGTCAELPDKHSCNNDTDCIRGETSPPRHGVMTGRCIPYNNKIKTCEVDAWCPVENDTNTPNPAMLLKAENFTLLIKNSISFPEFNVTRRNLVESVTNDYLENCNYHTETDPLCPIFRLGYIVSESRQQFASLALEGGTLGIIIEWQCDLDWDIKFCKPIYRFVRLDNPQYRVSKGFNFRYARYYTENNVTRRNLYKIFGIRFDVMVSGEAGKFDIIPTMTTIGSGIGIFGVATLVCDLMLLHVIPKRKYYKQKKFKCAQQTDKDDSNLACNNFQKDNEENVKSESSAAK</sequence>
<feature type="disulfide bond" evidence="16">
    <location>
        <begin position="289"/>
        <end position="298"/>
    </location>
</feature>
<evidence type="ECO:0000256" key="3">
    <source>
        <dbReference type="ARBA" id="ARBA00022448"/>
    </source>
</evidence>
<evidence type="ECO:0000256" key="13">
    <source>
        <dbReference type="ARBA" id="ARBA00036634"/>
    </source>
</evidence>
<dbReference type="NCBIfam" id="TIGR00863">
    <property type="entry name" value="P2X"/>
    <property type="match status" value="1"/>
</dbReference>
<evidence type="ECO:0000256" key="18">
    <source>
        <dbReference type="RuleBase" id="RU000681"/>
    </source>
</evidence>
<keyword evidence="9 16" id="KW-1015">Disulfide bond</keyword>
<evidence type="ECO:0000256" key="4">
    <source>
        <dbReference type="ARBA" id="ARBA00022475"/>
    </source>
</evidence>
<dbReference type="GO" id="GO:0001614">
    <property type="term" value="F:purinergic nucleotide receptor activity"/>
    <property type="evidence" value="ECO:0007669"/>
    <property type="project" value="UniProtKB-UniRule"/>
</dbReference>
<dbReference type="GO" id="GO:0033198">
    <property type="term" value="P:response to ATP"/>
    <property type="evidence" value="ECO:0007669"/>
    <property type="project" value="InterPro"/>
</dbReference>
<dbReference type="InterPro" id="IPR027309">
    <property type="entry name" value="P2X_extracellular_dom_sf"/>
</dbReference>
<dbReference type="InterPro" id="IPR001429">
    <property type="entry name" value="P2X_purnocptor"/>
</dbReference>
<keyword evidence="15" id="KW-0547">Nucleotide-binding</keyword>
<comment type="similarity">
    <text evidence="2 14 18">Belongs to the P2X receptor family.</text>
</comment>
<evidence type="ECO:0000256" key="2">
    <source>
        <dbReference type="ARBA" id="ARBA00009848"/>
    </source>
</evidence>
<keyword evidence="11 14" id="KW-1071">Ligand-gated ion channel</keyword>
<evidence type="ECO:0000256" key="7">
    <source>
        <dbReference type="ARBA" id="ARBA00023065"/>
    </source>
</evidence>
<dbReference type="GO" id="GO:0004931">
    <property type="term" value="F:extracellularly ATP-gated monoatomic cation channel activity"/>
    <property type="evidence" value="ECO:0007669"/>
    <property type="project" value="UniProtKB-UniRule"/>
</dbReference>
<evidence type="ECO:0000256" key="14">
    <source>
        <dbReference type="PIRNR" id="PIRNR005713"/>
    </source>
</evidence>
<dbReference type="PRINTS" id="PR01307">
    <property type="entry name" value="P2XRECEPTOR"/>
</dbReference>
<protein>
    <recommendedName>
        <fullName evidence="14 18">P2X purinoceptor</fullName>
    </recommendedName>
    <alternativeName>
        <fullName evidence="14">P2X purinoceptor 1</fullName>
    </alternativeName>
</protein>
<comment type="caution">
    <text evidence="19">The sequence shown here is derived from an EMBL/GenBank/DDBJ whole genome shotgun (WGS) entry which is preliminary data.</text>
</comment>
<keyword evidence="10" id="KW-0325">Glycoprotein</keyword>
<keyword evidence="20" id="KW-1185">Reference proteome</keyword>
<evidence type="ECO:0000256" key="1">
    <source>
        <dbReference type="ARBA" id="ARBA00004651"/>
    </source>
</evidence>
<feature type="transmembrane region" description="Helical" evidence="18">
    <location>
        <begin position="364"/>
        <end position="386"/>
    </location>
</feature>
<comment type="function">
    <text evidence="14">ATP-gated nonselective transmembrane cation channel permeable to potassium, sodium and with relatively high calcium permeability. Furthermore, CTP functions as a weak affinity agonist for P2RX1.</text>
</comment>
<dbReference type="InterPro" id="IPR059116">
    <property type="entry name" value="P2X_receptor"/>
</dbReference>
<comment type="catalytic activity">
    <reaction evidence="13">
        <text>Ca(2+)(in) = Ca(2+)(out)</text>
        <dbReference type="Rhea" id="RHEA:29671"/>
        <dbReference type="ChEBI" id="CHEBI:29108"/>
    </reaction>
</comment>
<dbReference type="FunFam" id="2.60.490.10:FF:000001">
    <property type="entry name" value="P2X purinoceptor"/>
    <property type="match status" value="1"/>
</dbReference>
<keyword evidence="4" id="KW-1003">Cell membrane</keyword>
<evidence type="ECO:0000256" key="9">
    <source>
        <dbReference type="ARBA" id="ARBA00023157"/>
    </source>
</evidence>
<evidence type="ECO:0000256" key="17">
    <source>
        <dbReference type="PIRSR" id="PIRSR005713-3"/>
    </source>
</evidence>
<feature type="disulfide bond" evidence="16">
    <location>
        <begin position="145"/>
        <end position="193"/>
    </location>
</feature>
<evidence type="ECO:0000256" key="6">
    <source>
        <dbReference type="ARBA" id="ARBA00022989"/>
    </source>
</evidence>
<evidence type="ECO:0000256" key="5">
    <source>
        <dbReference type="ARBA" id="ARBA00022692"/>
    </source>
</evidence>
<reference evidence="19" key="1">
    <citation type="journal article" date="2022" name="bioRxiv">
        <title>Sequencing and chromosome-scale assembly of the giantPleurodeles waltlgenome.</title>
        <authorList>
            <person name="Brown T."/>
            <person name="Elewa A."/>
            <person name="Iarovenko S."/>
            <person name="Subramanian E."/>
            <person name="Araus A.J."/>
            <person name="Petzold A."/>
            <person name="Susuki M."/>
            <person name="Suzuki K.-i.T."/>
            <person name="Hayashi T."/>
            <person name="Toyoda A."/>
            <person name="Oliveira C."/>
            <person name="Osipova E."/>
            <person name="Leigh N.D."/>
            <person name="Simon A."/>
            <person name="Yun M.H."/>
        </authorList>
    </citation>
    <scope>NUCLEOTIDE SEQUENCE</scope>
    <source>
        <strain evidence="19">20211129_DDA</strain>
        <tissue evidence="19">Liver</tissue>
    </source>
</reference>
<organism evidence="19 20">
    <name type="scientific">Pleurodeles waltl</name>
    <name type="common">Iberian ribbed newt</name>
    <dbReference type="NCBI Taxonomy" id="8319"/>
    <lineage>
        <taxon>Eukaryota</taxon>
        <taxon>Metazoa</taxon>
        <taxon>Chordata</taxon>
        <taxon>Craniata</taxon>
        <taxon>Vertebrata</taxon>
        <taxon>Euteleostomi</taxon>
        <taxon>Amphibia</taxon>
        <taxon>Batrachia</taxon>
        <taxon>Caudata</taxon>
        <taxon>Salamandroidea</taxon>
        <taxon>Salamandridae</taxon>
        <taxon>Pleurodelinae</taxon>
        <taxon>Pleurodeles</taxon>
    </lineage>
</organism>
<comment type="subcellular location">
    <subcellularLocation>
        <location evidence="1">Cell membrane</location>
        <topology evidence="1">Multi-pass membrane protein</topology>
    </subcellularLocation>
    <subcellularLocation>
        <location evidence="18">Membrane</location>
        <topology evidence="18">Multi-pass membrane protein</topology>
    </subcellularLocation>
</comment>
<evidence type="ECO:0000313" key="19">
    <source>
        <dbReference type="EMBL" id="KAJ1185311.1"/>
    </source>
</evidence>
<keyword evidence="18" id="KW-0675">Receptor</keyword>
<feature type="binding site" evidence="15">
    <location>
        <position position="214"/>
    </location>
    <ligand>
        <name>ATP</name>
        <dbReference type="ChEBI" id="CHEBI:30616"/>
        <note>ligand shared between two neighboring subunits of the homotrimer</note>
    </ligand>
</feature>
<feature type="binding site" evidence="15">
    <location>
        <begin position="96"/>
        <end position="98"/>
    </location>
    <ligand>
        <name>ATP</name>
        <dbReference type="ChEBI" id="CHEBI:30616"/>
        <note>ligand shared between two neighboring subunits of the homotrimer</note>
    </ligand>
</feature>
<feature type="transmembrane region" description="Helical" evidence="18">
    <location>
        <begin position="63"/>
        <end position="79"/>
    </location>
</feature>
<dbReference type="AlphaFoldDB" id="A0AAV7U9J0"/>
<feature type="binding site" evidence="15">
    <location>
        <position position="338"/>
    </location>
    <ligand>
        <name>ATP</name>
        <dbReference type="ChEBI" id="CHEBI:30616"/>
        <note>ligand shared between two neighboring subunits of the homotrimer</note>
    </ligand>
</feature>
<keyword evidence="15" id="KW-0067">ATP-binding</keyword>
<dbReference type="PIRSF" id="PIRSF005713">
    <property type="entry name" value="P2X_purinoceptor"/>
    <property type="match status" value="1"/>
</dbReference>
<accession>A0AAV7U9J0</accession>
<dbReference type="PROSITE" id="PS01212">
    <property type="entry name" value="P2X_RECEPTOR"/>
    <property type="match status" value="1"/>
</dbReference>
<evidence type="ECO:0000256" key="12">
    <source>
        <dbReference type="ARBA" id="ARBA00023303"/>
    </source>
</evidence>
<dbReference type="PANTHER" id="PTHR10125:SF9">
    <property type="entry name" value="P2X PURINOCEPTOR 1"/>
    <property type="match status" value="1"/>
</dbReference>
<dbReference type="InterPro" id="IPR053792">
    <property type="entry name" value="P2X_RECEPTOR_CS"/>
</dbReference>
<dbReference type="EMBL" id="JANPWB010000005">
    <property type="protein sequence ID" value="KAJ1185311.1"/>
    <property type="molecule type" value="Genomic_DNA"/>
</dbReference>
<feature type="disulfide bond" evidence="16">
    <location>
        <begin position="245"/>
        <end position="255"/>
    </location>
</feature>
<evidence type="ECO:0000256" key="8">
    <source>
        <dbReference type="ARBA" id="ARBA00023136"/>
    </source>
</evidence>
<dbReference type="InterPro" id="IPR003044">
    <property type="entry name" value="P2X1_purnocptor"/>
</dbReference>
<dbReference type="Pfam" id="PF00864">
    <property type="entry name" value="P2X_receptor"/>
    <property type="match status" value="1"/>
</dbReference>
<comment type="function">
    <text evidence="18">Receptor for ATP that acts as a ligand-gated ion channel.</text>
</comment>
<dbReference type="Gene3D" id="1.10.287.940">
    <property type="entry name" value="atp-gated p2x4 ion channel"/>
    <property type="match status" value="1"/>
</dbReference>
<dbReference type="PANTHER" id="PTHR10125">
    <property type="entry name" value="P2X PURINOCEPTOR"/>
    <property type="match status" value="1"/>
</dbReference>
<dbReference type="PRINTS" id="PR01308">
    <property type="entry name" value="P2X1RECEPTOR"/>
</dbReference>
<feature type="binding site" evidence="15">
    <location>
        <begin position="319"/>
        <end position="321"/>
    </location>
    <ligand>
        <name>ATP</name>
        <dbReference type="ChEBI" id="CHEBI:30616"/>
        <note>ligand shared between two neighboring subunits of the homotrimer</note>
    </ligand>
</feature>
<keyword evidence="8 14" id="KW-0472">Membrane</keyword>
<name>A0AAV7U9J0_PLEWA</name>
<evidence type="ECO:0000256" key="16">
    <source>
        <dbReference type="PIRSR" id="PIRSR005713-2"/>
    </source>
</evidence>
<keyword evidence="7 14" id="KW-0406">Ion transport</keyword>
<feature type="disulfide bond" evidence="16">
    <location>
        <begin position="154"/>
        <end position="177"/>
    </location>
</feature>
<dbReference type="GO" id="GO:0005524">
    <property type="term" value="F:ATP binding"/>
    <property type="evidence" value="ECO:0007669"/>
    <property type="project" value="UniProtKB-UniRule"/>
</dbReference>
<evidence type="ECO:0000313" key="20">
    <source>
        <dbReference type="Proteomes" id="UP001066276"/>
    </source>
</evidence>
<keyword evidence="5 18" id="KW-0812">Transmembrane</keyword>
<dbReference type="Proteomes" id="UP001066276">
    <property type="component" value="Chromosome 3_1"/>
</dbReference>
<evidence type="ECO:0000256" key="15">
    <source>
        <dbReference type="PIRSR" id="PIRSR005713-1"/>
    </source>
</evidence>
<keyword evidence="6 18" id="KW-1133">Transmembrane helix</keyword>
<evidence type="ECO:0000256" key="11">
    <source>
        <dbReference type="ARBA" id="ARBA00023286"/>
    </source>
</evidence>
<keyword evidence="3 14" id="KW-0813">Transport</keyword>
<gene>
    <name evidence="19" type="ORF">NDU88_002105</name>
</gene>
<dbReference type="GO" id="GO:0005886">
    <property type="term" value="C:plasma membrane"/>
    <property type="evidence" value="ECO:0007669"/>
    <property type="project" value="UniProtKB-SubCell"/>
</dbReference>
<dbReference type="GO" id="GO:0098794">
    <property type="term" value="C:postsynapse"/>
    <property type="evidence" value="ECO:0007669"/>
    <property type="project" value="GOC"/>
</dbReference>
<proteinExistence type="inferred from homology"/>
<dbReference type="GO" id="GO:0070588">
    <property type="term" value="P:calcium ion transmembrane transport"/>
    <property type="evidence" value="ECO:0007669"/>
    <property type="project" value="TreeGrafter"/>
</dbReference>
<keyword evidence="12 18" id="KW-0407">Ion channel</keyword>
<feature type="glycosylation site" description="N-linked (GlcNAc...) asparagine" evidence="17">
    <location>
        <position position="212"/>
    </location>
</feature>